<comment type="caution">
    <text evidence="1">The sequence shown here is derived from an EMBL/GenBank/DDBJ whole genome shotgun (WGS) entry which is preliminary data.</text>
</comment>
<proteinExistence type="predicted"/>
<organism evidence="1 2">
    <name type="scientific">Marasmius oreades</name>
    <name type="common">fairy-ring Marasmius</name>
    <dbReference type="NCBI Taxonomy" id="181124"/>
    <lineage>
        <taxon>Eukaryota</taxon>
        <taxon>Fungi</taxon>
        <taxon>Dikarya</taxon>
        <taxon>Basidiomycota</taxon>
        <taxon>Agaricomycotina</taxon>
        <taxon>Agaricomycetes</taxon>
        <taxon>Agaricomycetidae</taxon>
        <taxon>Agaricales</taxon>
        <taxon>Marasmiineae</taxon>
        <taxon>Marasmiaceae</taxon>
        <taxon>Marasmius</taxon>
    </lineage>
</organism>
<dbReference type="Gene3D" id="3.40.50.720">
    <property type="entry name" value="NAD(P)-binding Rossmann-like Domain"/>
    <property type="match status" value="1"/>
</dbReference>
<name>A0A9P7UQ84_9AGAR</name>
<dbReference type="GeneID" id="66078632"/>
<gene>
    <name evidence="1" type="ORF">E1B28_009556</name>
</gene>
<keyword evidence="2" id="KW-1185">Reference proteome</keyword>
<evidence type="ECO:0000313" key="1">
    <source>
        <dbReference type="EMBL" id="KAG7090437.1"/>
    </source>
</evidence>
<dbReference type="EMBL" id="CM032186">
    <property type="protein sequence ID" value="KAG7090437.1"/>
    <property type="molecule type" value="Genomic_DNA"/>
</dbReference>
<dbReference type="Proteomes" id="UP001049176">
    <property type="component" value="Chromosome 6"/>
</dbReference>
<dbReference type="AlphaFoldDB" id="A0A9P7UQ84"/>
<evidence type="ECO:0000313" key="2">
    <source>
        <dbReference type="Proteomes" id="UP001049176"/>
    </source>
</evidence>
<dbReference type="KEGG" id="more:E1B28_009556"/>
<reference evidence="1" key="1">
    <citation type="journal article" date="2021" name="Genome Biol. Evol.">
        <title>The assembled and annotated genome of the fairy-ring fungus Marasmius oreades.</title>
        <authorList>
            <person name="Hiltunen M."/>
            <person name="Ament-Velasquez S.L."/>
            <person name="Johannesson H."/>
        </authorList>
    </citation>
    <scope>NUCLEOTIDE SEQUENCE</scope>
    <source>
        <strain evidence="1">03SP1</strain>
    </source>
</reference>
<protein>
    <submittedName>
        <fullName evidence="1">Uncharacterized protein</fullName>
    </submittedName>
</protein>
<sequence>MPALRPYPPSSKHLVLDYFKGQRHLEIFDKILEYGDAKFGKCNFVIVEDIAKEGVVTKAVDAEDPNDLVEPAVKGAVGISESVRKIVETVKRVVITSSSSALVISGGKRNTFDESKWNARSGMVLL</sequence>
<dbReference type="RefSeq" id="XP_043006907.1">
    <property type="nucleotide sequence ID" value="XM_043154452.1"/>
</dbReference>
<accession>A0A9P7UQ84</accession>
<dbReference type="OrthoDB" id="2735536at2759"/>